<feature type="region of interest" description="Disordered" evidence="1">
    <location>
        <begin position="214"/>
        <end position="284"/>
    </location>
</feature>
<name>A0A9Q0AST3_9PEZI</name>
<dbReference type="AlphaFoldDB" id="A0A9Q0AST3"/>
<reference evidence="2" key="1">
    <citation type="submission" date="2021-03" db="EMBL/GenBank/DDBJ databases">
        <title>Revisited historic fungal species revealed as producer of novel bioactive compounds through whole genome sequencing and comparative genomics.</title>
        <authorList>
            <person name="Vignolle G.A."/>
            <person name="Hochenegger N."/>
            <person name="Mach R.L."/>
            <person name="Mach-Aigner A.R."/>
            <person name="Javad Rahimi M."/>
            <person name="Salim K.A."/>
            <person name="Chan C.M."/>
            <person name="Lim L.B.L."/>
            <person name="Cai F."/>
            <person name="Druzhinina I.S."/>
            <person name="U'Ren J.M."/>
            <person name="Derntl C."/>
        </authorList>
    </citation>
    <scope>NUCLEOTIDE SEQUENCE</scope>
    <source>
        <strain evidence="2">TUCIM 5799</strain>
    </source>
</reference>
<keyword evidence="3" id="KW-1185">Reference proteome</keyword>
<dbReference type="PANTHER" id="PTHR38703:SF1">
    <property type="entry name" value="ALLERGEN"/>
    <property type="match status" value="1"/>
</dbReference>
<evidence type="ECO:0000313" key="2">
    <source>
        <dbReference type="EMBL" id="KAI1878771.1"/>
    </source>
</evidence>
<organism evidence="2 3">
    <name type="scientific">Neoarthrinium moseri</name>
    <dbReference type="NCBI Taxonomy" id="1658444"/>
    <lineage>
        <taxon>Eukaryota</taxon>
        <taxon>Fungi</taxon>
        <taxon>Dikarya</taxon>
        <taxon>Ascomycota</taxon>
        <taxon>Pezizomycotina</taxon>
        <taxon>Sordariomycetes</taxon>
        <taxon>Xylariomycetidae</taxon>
        <taxon>Amphisphaeriales</taxon>
        <taxon>Apiosporaceae</taxon>
        <taxon>Neoarthrinium</taxon>
    </lineage>
</organism>
<accession>A0A9Q0AST3</accession>
<dbReference type="Proteomes" id="UP000829685">
    <property type="component" value="Unassembled WGS sequence"/>
</dbReference>
<comment type="caution">
    <text evidence="2">The sequence shown here is derived from an EMBL/GenBank/DDBJ whole genome shotgun (WGS) entry which is preliminary data.</text>
</comment>
<feature type="region of interest" description="Disordered" evidence="1">
    <location>
        <begin position="109"/>
        <end position="157"/>
    </location>
</feature>
<sequence length="284" mass="31405">MASELPSGVLSNLASSVKNIVTGQPEEIEVDASKAPAAKKVHQTVESHHDGTTVQKEKAAAVVHEDVKAHEHEKVDTVVDKDVHQDHYRTTIQPIQDKNVLATKHEYRENEAERDIDHRDNKAKEQAKREAAKFHNEKIVEDTTHSKERAPTKKEEHIHHHIHETVQPVIERETLQDKIIHTTNHIHETEHLNDKHHEAKVAPAISMADFEKGLGSQSGASVSSTVDSKQGKPQTRSATSTKNGQSGIAGDSKKRDTTSEAMDIDAATKVGKLDATEASNPLRQ</sequence>
<gene>
    <name evidence="2" type="ORF">JX265_002948</name>
</gene>
<dbReference type="EMBL" id="JAFIMR010000005">
    <property type="protein sequence ID" value="KAI1878771.1"/>
    <property type="molecule type" value="Genomic_DNA"/>
</dbReference>
<evidence type="ECO:0000313" key="3">
    <source>
        <dbReference type="Proteomes" id="UP000829685"/>
    </source>
</evidence>
<feature type="compositionally biased region" description="Polar residues" evidence="1">
    <location>
        <begin position="215"/>
        <end position="246"/>
    </location>
</feature>
<proteinExistence type="predicted"/>
<evidence type="ECO:0000256" key="1">
    <source>
        <dbReference type="SAM" id="MobiDB-lite"/>
    </source>
</evidence>
<protein>
    <recommendedName>
        <fullName evidence="4">Allergen</fullName>
    </recommendedName>
</protein>
<evidence type="ECO:0008006" key="4">
    <source>
        <dbReference type="Google" id="ProtNLM"/>
    </source>
</evidence>
<dbReference type="PANTHER" id="PTHR38703">
    <property type="entry name" value="CHROMOSOME 8, WHOLE GENOME SHOTGUN SEQUENCE"/>
    <property type="match status" value="1"/>
</dbReference>